<dbReference type="EMBL" id="CP115174">
    <property type="protein sequence ID" value="WBO22333.1"/>
    <property type="molecule type" value="Genomic_DNA"/>
</dbReference>
<sequence>MGGSGAPRTVEQGAAIAIRLATLDEAVGYQFPWTLIRIFQPLGGKGRSGKAS</sequence>
<dbReference type="Proteomes" id="UP001210865">
    <property type="component" value="Chromosome"/>
</dbReference>
<name>A0ABY7NNW8_9SPHN</name>
<accession>A0ABY7NNW8</accession>
<proteinExistence type="predicted"/>
<evidence type="ECO:0000313" key="1">
    <source>
        <dbReference type="EMBL" id="WBO22333.1"/>
    </source>
</evidence>
<organism evidence="1 2">
    <name type="scientific">Sphingomonas abietis</name>
    <dbReference type="NCBI Taxonomy" id="3012344"/>
    <lineage>
        <taxon>Bacteria</taxon>
        <taxon>Pseudomonadati</taxon>
        <taxon>Pseudomonadota</taxon>
        <taxon>Alphaproteobacteria</taxon>
        <taxon>Sphingomonadales</taxon>
        <taxon>Sphingomonadaceae</taxon>
        <taxon>Sphingomonas</taxon>
    </lineage>
</organism>
<keyword evidence="2" id="KW-1185">Reference proteome</keyword>
<dbReference type="RefSeq" id="WP_270076980.1">
    <property type="nucleotide sequence ID" value="NZ_CP115174.1"/>
</dbReference>
<gene>
    <name evidence="1" type="ORF">PBT88_19670</name>
</gene>
<reference evidence="1 2" key="1">
    <citation type="submission" date="2022-12" db="EMBL/GenBank/DDBJ databases">
        <title>Sphingomonas abieness sp. nov., an endophytic bacterium isolated from Abies koreana.</title>
        <authorList>
            <person name="Jiang L."/>
            <person name="Lee J."/>
        </authorList>
    </citation>
    <scope>NUCLEOTIDE SEQUENCE [LARGE SCALE GENOMIC DNA]</scope>
    <source>
        <strain evidence="2">PAMB 00755</strain>
    </source>
</reference>
<protein>
    <submittedName>
        <fullName evidence="1">Uncharacterized protein</fullName>
    </submittedName>
</protein>
<evidence type="ECO:0000313" key="2">
    <source>
        <dbReference type="Proteomes" id="UP001210865"/>
    </source>
</evidence>